<evidence type="ECO:0000259" key="1">
    <source>
        <dbReference type="Pfam" id="PF12697"/>
    </source>
</evidence>
<feature type="domain" description="AB hydrolase-1" evidence="1">
    <location>
        <begin position="58"/>
        <end position="298"/>
    </location>
</feature>
<dbReference type="GO" id="GO:0016787">
    <property type="term" value="F:hydrolase activity"/>
    <property type="evidence" value="ECO:0007669"/>
    <property type="project" value="UniProtKB-KW"/>
</dbReference>
<dbReference type="Pfam" id="PF12697">
    <property type="entry name" value="Abhydrolase_6"/>
    <property type="match status" value="1"/>
</dbReference>
<dbReference type="PANTHER" id="PTHR43689">
    <property type="entry name" value="HYDROLASE"/>
    <property type="match status" value="1"/>
</dbReference>
<organism evidence="2 3">
    <name type="scientific">Rubrivivax rivuli</name>
    <dbReference type="NCBI Taxonomy" id="1862385"/>
    <lineage>
        <taxon>Bacteria</taxon>
        <taxon>Pseudomonadati</taxon>
        <taxon>Pseudomonadota</taxon>
        <taxon>Betaproteobacteria</taxon>
        <taxon>Burkholderiales</taxon>
        <taxon>Sphaerotilaceae</taxon>
        <taxon>Rubrivivax</taxon>
    </lineage>
</organism>
<evidence type="ECO:0000313" key="2">
    <source>
        <dbReference type="EMBL" id="RVU47601.1"/>
    </source>
</evidence>
<dbReference type="SUPFAM" id="SSF53474">
    <property type="entry name" value="alpha/beta-Hydrolases"/>
    <property type="match status" value="1"/>
</dbReference>
<dbReference type="EMBL" id="SACR01000002">
    <property type="protein sequence ID" value="RVU47601.1"/>
    <property type="molecule type" value="Genomic_DNA"/>
</dbReference>
<dbReference type="Gene3D" id="3.40.50.1820">
    <property type="entry name" value="alpha/beta hydrolase"/>
    <property type="match status" value="1"/>
</dbReference>
<sequence>MAAWPRPTSEPRGARAMTALTEAAAPQAASSPLPAPQTLPIGGSTVRYRDSGGPGLPVLLTHGIGGSLELWNRQFERADPALRLIAWDMPSHGLSSPAPEDTSLDGIARQGWQLLQALGVGRALLVGNSLGGAVSLRMAAQAPEAACGLLLAAAATLGRGTVLPFRLMTLPGLGELMVKPGPMAVKQQVQAIVKQPGSITPEVLAAIERNVMRPGGSAHFLALLRSLTAFRGQKQEVVQRSHEILRQLRVPFTFLHGEEDAVLPVSHSRQAHQQLPHAGLVVLPGCGHTPQLEQPAAFQFALLDLARQAGA</sequence>
<dbReference type="InterPro" id="IPR000073">
    <property type="entry name" value="AB_hydrolase_1"/>
</dbReference>
<dbReference type="OrthoDB" id="3663240at2"/>
<gene>
    <name evidence="2" type="ORF">EOE66_07670</name>
</gene>
<evidence type="ECO:0000313" key="3">
    <source>
        <dbReference type="Proteomes" id="UP000285575"/>
    </source>
</evidence>
<proteinExistence type="predicted"/>
<reference evidence="2 3" key="1">
    <citation type="submission" date="2019-01" db="EMBL/GenBank/DDBJ databases">
        <authorList>
            <person name="Chen W.-M."/>
        </authorList>
    </citation>
    <scope>NUCLEOTIDE SEQUENCE [LARGE SCALE GENOMIC DNA]</scope>
    <source>
        <strain evidence="2 3">KYPY4</strain>
    </source>
</reference>
<comment type="caution">
    <text evidence="2">The sequence shown here is derived from an EMBL/GenBank/DDBJ whole genome shotgun (WGS) entry which is preliminary data.</text>
</comment>
<protein>
    <submittedName>
        <fullName evidence="2">Alpha/beta fold hydrolase</fullName>
    </submittedName>
</protein>
<dbReference type="InterPro" id="IPR029058">
    <property type="entry name" value="AB_hydrolase_fold"/>
</dbReference>
<accession>A0A437RLC5</accession>
<dbReference type="PANTHER" id="PTHR43689:SF8">
    <property type="entry name" value="ALPHA_BETA-HYDROLASES SUPERFAMILY PROTEIN"/>
    <property type="match status" value="1"/>
</dbReference>
<keyword evidence="3" id="KW-1185">Reference proteome</keyword>
<dbReference type="AlphaFoldDB" id="A0A437RLC5"/>
<dbReference type="PRINTS" id="PR00111">
    <property type="entry name" value="ABHYDROLASE"/>
</dbReference>
<name>A0A437RLC5_9BURK</name>
<keyword evidence="2" id="KW-0378">Hydrolase</keyword>
<dbReference type="Proteomes" id="UP000285575">
    <property type="component" value="Unassembled WGS sequence"/>
</dbReference>